<dbReference type="SUPFAM" id="SSF46785">
    <property type="entry name" value="Winged helix' DNA-binding domain"/>
    <property type="match status" value="1"/>
</dbReference>
<dbReference type="InterPro" id="IPR000835">
    <property type="entry name" value="HTH_MarR-typ"/>
</dbReference>
<comment type="caution">
    <text evidence="3">The sequence shown here is derived from an EMBL/GenBank/DDBJ whole genome shotgun (WGS) entry which is preliminary data.</text>
</comment>
<evidence type="ECO:0000259" key="2">
    <source>
        <dbReference type="PROSITE" id="PS50995"/>
    </source>
</evidence>
<feature type="domain" description="HTH marR-type" evidence="2">
    <location>
        <begin position="20"/>
        <end position="155"/>
    </location>
</feature>
<dbReference type="PROSITE" id="PS50995">
    <property type="entry name" value="HTH_MARR_2"/>
    <property type="match status" value="1"/>
</dbReference>
<keyword evidence="4" id="KW-1185">Reference proteome</keyword>
<organism evidence="3 4">
    <name type="scientific">Actinopolymorpha rutila</name>
    <dbReference type="NCBI Taxonomy" id="446787"/>
    <lineage>
        <taxon>Bacteria</taxon>
        <taxon>Bacillati</taxon>
        <taxon>Actinomycetota</taxon>
        <taxon>Actinomycetes</taxon>
        <taxon>Propionibacteriales</taxon>
        <taxon>Actinopolymorphaceae</taxon>
        <taxon>Actinopolymorpha</taxon>
    </lineage>
</organism>
<sequence length="200" mass="21798">MSTIQYAERMGSTKWLSADQQRAWRAYLLGSAQLMERIDRDLRVLGLSMPEYEILVRLSESPGRTLRMAELAQSVHHSRSRLTHTIARMESAGMVEREACPSDRRGVLARLTDKGYARLVETAPHHVAGVRDGLIDLVSEDDLAALGRVFAAVSARNTAALAGKPRDRVNDVAAAYPGEENDNGVADADAPATPETSTAD</sequence>
<accession>A0A852ZR57</accession>
<dbReference type="GO" id="GO:0006950">
    <property type="term" value="P:response to stress"/>
    <property type="evidence" value="ECO:0007669"/>
    <property type="project" value="TreeGrafter"/>
</dbReference>
<keyword evidence="3" id="KW-0238">DNA-binding</keyword>
<proteinExistence type="predicted"/>
<dbReference type="RefSeq" id="WP_337796091.1">
    <property type="nucleotide sequence ID" value="NZ_JACBZH010000001.1"/>
</dbReference>
<dbReference type="PANTHER" id="PTHR33164">
    <property type="entry name" value="TRANSCRIPTIONAL REGULATOR, MARR FAMILY"/>
    <property type="match status" value="1"/>
</dbReference>
<dbReference type="PRINTS" id="PR00598">
    <property type="entry name" value="HTHMARR"/>
</dbReference>
<dbReference type="Gene3D" id="1.10.10.10">
    <property type="entry name" value="Winged helix-like DNA-binding domain superfamily/Winged helix DNA-binding domain"/>
    <property type="match status" value="1"/>
</dbReference>
<evidence type="ECO:0000313" key="4">
    <source>
        <dbReference type="Proteomes" id="UP000579605"/>
    </source>
</evidence>
<feature type="region of interest" description="Disordered" evidence="1">
    <location>
        <begin position="162"/>
        <end position="200"/>
    </location>
</feature>
<evidence type="ECO:0000313" key="3">
    <source>
        <dbReference type="EMBL" id="NYH91056.1"/>
    </source>
</evidence>
<dbReference type="GO" id="GO:0003677">
    <property type="term" value="F:DNA binding"/>
    <property type="evidence" value="ECO:0007669"/>
    <property type="project" value="UniProtKB-KW"/>
</dbReference>
<dbReference type="PANTHER" id="PTHR33164:SF99">
    <property type="entry name" value="MARR FAMILY REGULATORY PROTEIN"/>
    <property type="match status" value="1"/>
</dbReference>
<dbReference type="SMART" id="SM00347">
    <property type="entry name" value="HTH_MARR"/>
    <property type="match status" value="1"/>
</dbReference>
<name>A0A852ZR57_9ACTN</name>
<gene>
    <name evidence="3" type="ORF">F4554_003694</name>
</gene>
<dbReference type="AlphaFoldDB" id="A0A852ZR57"/>
<dbReference type="Pfam" id="PF01047">
    <property type="entry name" value="MarR"/>
    <property type="match status" value="1"/>
</dbReference>
<evidence type="ECO:0000256" key="1">
    <source>
        <dbReference type="SAM" id="MobiDB-lite"/>
    </source>
</evidence>
<dbReference type="GO" id="GO:0003700">
    <property type="term" value="F:DNA-binding transcription factor activity"/>
    <property type="evidence" value="ECO:0007669"/>
    <property type="project" value="InterPro"/>
</dbReference>
<protein>
    <submittedName>
        <fullName evidence="3">DNA-binding MarR family transcriptional regulator</fullName>
    </submittedName>
</protein>
<dbReference type="InterPro" id="IPR039422">
    <property type="entry name" value="MarR/SlyA-like"/>
</dbReference>
<reference evidence="3 4" key="1">
    <citation type="submission" date="2020-07" db="EMBL/GenBank/DDBJ databases">
        <title>Sequencing the genomes of 1000 actinobacteria strains.</title>
        <authorList>
            <person name="Klenk H.-P."/>
        </authorList>
    </citation>
    <scope>NUCLEOTIDE SEQUENCE [LARGE SCALE GENOMIC DNA]</scope>
    <source>
        <strain evidence="3 4">DSM 18448</strain>
    </source>
</reference>
<dbReference type="InterPro" id="IPR036390">
    <property type="entry name" value="WH_DNA-bd_sf"/>
</dbReference>
<dbReference type="EMBL" id="JACBZH010000001">
    <property type="protein sequence ID" value="NYH91056.1"/>
    <property type="molecule type" value="Genomic_DNA"/>
</dbReference>
<dbReference type="Proteomes" id="UP000579605">
    <property type="component" value="Unassembled WGS sequence"/>
</dbReference>
<dbReference type="InterPro" id="IPR036388">
    <property type="entry name" value="WH-like_DNA-bd_sf"/>
</dbReference>